<gene>
    <name evidence="6" type="ORF">Q0590_05500</name>
</gene>
<dbReference type="PRINTS" id="PR01021">
    <property type="entry name" value="OMPADOMAIN"/>
</dbReference>
<dbReference type="Gene3D" id="3.30.1330.60">
    <property type="entry name" value="OmpA-like domain"/>
    <property type="match status" value="1"/>
</dbReference>
<dbReference type="PROSITE" id="PS51123">
    <property type="entry name" value="OMPA_2"/>
    <property type="match status" value="1"/>
</dbReference>
<dbReference type="Pfam" id="PF00691">
    <property type="entry name" value="OmpA"/>
    <property type="match status" value="1"/>
</dbReference>
<dbReference type="SUPFAM" id="SSF103088">
    <property type="entry name" value="OmpA-like"/>
    <property type="match status" value="1"/>
</dbReference>
<comment type="caution">
    <text evidence="6">The sequence shown here is derived from an EMBL/GenBank/DDBJ whole genome shotgun (WGS) entry which is preliminary data.</text>
</comment>
<evidence type="ECO:0000256" key="2">
    <source>
        <dbReference type="ARBA" id="ARBA00023136"/>
    </source>
</evidence>
<dbReference type="PANTHER" id="PTHR30329">
    <property type="entry name" value="STATOR ELEMENT OF FLAGELLAR MOTOR COMPLEX"/>
    <property type="match status" value="1"/>
</dbReference>
<evidence type="ECO:0000259" key="5">
    <source>
        <dbReference type="PROSITE" id="PS51123"/>
    </source>
</evidence>
<dbReference type="InterPro" id="IPR006664">
    <property type="entry name" value="OMP_bac"/>
</dbReference>
<dbReference type="InterPro" id="IPR050330">
    <property type="entry name" value="Bact_OuterMem_StrucFunc"/>
</dbReference>
<dbReference type="PROSITE" id="PS51257">
    <property type="entry name" value="PROKAR_LIPOPROTEIN"/>
    <property type="match status" value="1"/>
</dbReference>
<evidence type="ECO:0000256" key="4">
    <source>
        <dbReference type="PROSITE-ProRule" id="PRU00473"/>
    </source>
</evidence>
<proteinExistence type="predicted"/>
<evidence type="ECO:0000256" key="1">
    <source>
        <dbReference type="ARBA" id="ARBA00004442"/>
    </source>
</evidence>
<dbReference type="EMBL" id="JAUKPO010000002">
    <property type="protein sequence ID" value="MDO1445693.1"/>
    <property type="molecule type" value="Genomic_DNA"/>
</dbReference>
<dbReference type="CDD" id="cd07185">
    <property type="entry name" value="OmpA_C-like"/>
    <property type="match status" value="1"/>
</dbReference>
<sequence length="210" mass="23052">MIKKTAILSLLITASLYGCNQSSDSSTKNEDLAVSDSVVVNDPDETMASNDAETTDMDAQWNQLDRNAPSVKLPEVSVIGLETRGNKDYTVYSMEESILFDKGQAKLRENSKETLNKIVLSMAERAKGDIRIYGYADPSEGTSKENIALSSERAMAVRNWLVENGNIDESRISVQPMGENQPTTTVPATSAKKSNRRVDIVAMTNPRKAK</sequence>
<evidence type="ECO:0000313" key="7">
    <source>
        <dbReference type="Proteomes" id="UP001168528"/>
    </source>
</evidence>
<organism evidence="6 7">
    <name type="scientific">Rhodocytophaga aerolata</name>
    <dbReference type="NCBI Taxonomy" id="455078"/>
    <lineage>
        <taxon>Bacteria</taxon>
        <taxon>Pseudomonadati</taxon>
        <taxon>Bacteroidota</taxon>
        <taxon>Cytophagia</taxon>
        <taxon>Cytophagales</taxon>
        <taxon>Rhodocytophagaceae</taxon>
        <taxon>Rhodocytophaga</taxon>
    </lineage>
</organism>
<reference evidence="6" key="1">
    <citation type="submission" date="2023-07" db="EMBL/GenBank/DDBJ databases">
        <title>The genome sequence of Rhodocytophaga aerolata KACC 12507.</title>
        <authorList>
            <person name="Zhang X."/>
        </authorList>
    </citation>
    <scope>NUCLEOTIDE SEQUENCE</scope>
    <source>
        <strain evidence="6">KACC 12507</strain>
    </source>
</reference>
<accession>A0ABT8R3C0</accession>
<name>A0ABT8R3C0_9BACT</name>
<keyword evidence="3" id="KW-0998">Cell outer membrane</keyword>
<dbReference type="RefSeq" id="WP_302036494.1">
    <property type="nucleotide sequence ID" value="NZ_JAUKPO010000002.1"/>
</dbReference>
<dbReference type="Proteomes" id="UP001168528">
    <property type="component" value="Unassembled WGS sequence"/>
</dbReference>
<comment type="subcellular location">
    <subcellularLocation>
        <location evidence="1">Cell outer membrane</location>
    </subcellularLocation>
</comment>
<dbReference type="PANTHER" id="PTHR30329:SF21">
    <property type="entry name" value="LIPOPROTEIN YIAD-RELATED"/>
    <property type="match status" value="1"/>
</dbReference>
<dbReference type="InterPro" id="IPR036737">
    <property type="entry name" value="OmpA-like_sf"/>
</dbReference>
<evidence type="ECO:0000256" key="3">
    <source>
        <dbReference type="ARBA" id="ARBA00023237"/>
    </source>
</evidence>
<protein>
    <submittedName>
        <fullName evidence="6">OmpA family protein</fullName>
    </submittedName>
</protein>
<keyword evidence="2 4" id="KW-0472">Membrane</keyword>
<keyword evidence="7" id="KW-1185">Reference proteome</keyword>
<dbReference type="InterPro" id="IPR006665">
    <property type="entry name" value="OmpA-like"/>
</dbReference>
<feature type="domain" description="OmpA-like" evidence="5">
    <location>
        <begin position="87"/>
        <end position="206"/>
    </location>
</feature>
<evidence type="ECO:0000313" key="6">
    <source>
        <dbReference type="EMBL" id="MDO1445693.1"/>
    </source>
</evidence>